<accession>A0A7S2RKW6</accession>
<feature type="signal peptide" evidence="2">
    <location>
        <begin position="1"/>
        <end position="20"/>
    </location>
</feature>
<proteinExistence type="predicted"/>
<dbReference type="EMBL" id="HBHJ01008685">
    <property type="protein sequence ID" value="CAD9674089.1"/>
    <property type="molecule type" value="Transcribed_RNA"/>
</dbReference>
<keyword evidence="1" id="KW-0472">Membrane</keyword>
<gene>
    <name evidence="3" type="ORF">RMAR1173_LOCUS5623</name>
</gene>
<dbReference type="AlphaFoldDB" id="A0A7S2RKW6"/>
<evidence type="ECO:0000256" key="2">
    <source>
        <dbReference type="SAM" id="SignalP"/>
    </source>
</evidence>
<protein>
    <submittedName>
        <fullName evidence="3">Uncharacterized protein</fullName>
    </submittedName>
</protein>
<name>A0A7S2RKW6_9STRA</name>
<keyword evidence="1" id="KW-1133">Transmembrane helix</keyword>
<sequence length="186" mass="20531">MTGAPSWWLALLLHRYSSSGLQRQVDVITERLLYNTNRTVVEFAVEIEILVLEESMLIETELDSQLTALRDEHSLLEERYRDALLRTGMSPEELDKQVALSAATAGGVQSPPTRATRDGTTSSTLFLFASSPSSAPSSTPRTPLDVDLGMLSFTIVVAVMFSVGILVEKGRAWVTVWRQSGDYKPI</sequence>
<evidence type="ECO:0000256" key="1">
    <source>
        <dbReference type="SAM" id="Phobius"/>
    </source>
</evidence>
<feature type="chain" id="PRO_5030555307" evidence="2">
    <location>
        <begin position="21"/>
        <end position="186"/>
    </location>
</feature>
<evidence type="ECO:0000313" key="3">
    <source>
        <dbReference type="EMBL" id="CAD9674089.1"/>
    </source>
</evidence>
<keyword evidence="2" id="KW-0732">Signal</keyword>
<organism evidence="3">
    <name type="scientific">Rhizochromulina marina</name>
    <dbReference type="NCBI Taxonomy" id="1034831"/>
    <lineage>
        <taxon>Eukaryota</taxon>
        <taxon>Sar</taxon>
        <taxon>Stramenopiles</taxon>
        <taxon>Ochrophyta</taxon>
        <taxon>Dictyochophyceae</taxon>
        <taxon>Rhizochromulinales</taxon>
        <taxon>Rhizochromulina</taxon>
    </lineage>
</organism>
<keyword evidence="1" id="KW-0812">Transmembrane</keyword>
<feature type="transmembrane region" description="Helical" evidence="1">
    <location>
        <begin position="148"/>
        <end position="167"/>
    </location>
</feature>
<reference evidence="3" key="1">
    <citation type="submission" date="2021-01" db="EMBL/GenBank/DDBJ databases">
        <authorList>
            <person name="Corre E."/>
            <person name="Pelletier E."/>
            <person name="Niang G."/>
            <person name="Scheremetjew M."/>
            <person name="Finn R."/>
            <person name="Kale V."/>
            <person name="Holt S."/>
            <person name="Cochrane G."/>
            <person name="Meng A."/>
            <person name="Brown T."/>
            <person name="Cohen L."/>
        </authorList>
    </citation>
    <scope>NUCLEOTIDE SEQUENCE</scope>
    <source>
        <strain evidence="3">CCMP1243</strain>
    </source>
</reference>